<proteinExistence type="inferred from homology"/>
<dbReference type="EMBL" id="WAEL01000004">
    <property type="protein sequence ID" value="NID11173.1"/>
    <property type="molecule type" value="Genomic_DNA"/>
</dbReference>
<dbReference type="PANTHER" id="PTHR10963:SF55">
    <property type="entry name" value="GLYCOSIDE HYDROLASE FAMILY 16 PROTEIN"/>
    <property type="match status" value="1"/>
</dbReference>
<dbReference type="PROSITE" id="PS51762">
    <property type="entry name" value="GH16_2"/>
    <property type="match status" value="1"/>
</dbReference>
<feature type="signal peptide" evidence="2">
    <location>
        <begin position="1"/>
        <end position="20"/>
    </location>
</feature>
<dbReference type="SUPFAM" id="SSF49899">
    <property type="entry name" value="Concanavalin A-like lectins/glucanases"/>
    <property type="match status" value="1"/>
</dbReference>
<dbReference type="Pfam" id="PF00722">
    <property type="entry name" value="Glyco_hydro_16"/>
    <property type="match status" value="1"/>
</dbReference>
<keyword evidence="5" id="KW-1185">Reference proteome</keyword>
<feature type="domain" description="GH16" evidence="3">
    <location>
        <begin position="15"/>
        <end position="275"/>
    </location>
</feature>
<protein>
    <submittedName>
        <fullName evidence="4">Glycoside hydrolase family 16 protein</fullName>
    </submittedName>
</protein>
<keyword evidence="4" id="KW-0378">Hydrolase</keyword>
<evidence type="ECO:0000256" key="2">
    <source>
        <dbReference type="SAM" id="SignalP"/>
    </source>
</evidence>
<name>A0ABX0QJZ9_9BACT</name>
<feature type="chain" id="PRO_5045814091" evidence="2">
    <location>
        <begin position="21"/>
        <end position="275"/>
    </location>
</feature>
<dbReference type="InterPro" id="IPR050546">
    <property type="entry name" value="Glycosyl_Hydrlase_16"/>
</dbReference>
<evidence type="ECO:0000259" key="3">
    <source>
        <dbReference type="PROSITE" id="PS51762"/>
    </source>
</evidence>
<evidence type="ECO:0000313" key="5">
    <source>
        <dbReference type="Proteomes" id="UP000606008"/>
    </source>
</evidence>
<reference evidence="5" key="1">
    <citation type="submission" date="2019-09" db="EMBL/GenBank/DDBJ databases">
        <authorList>
            <person name="Jung D.-H."/>
        </authorList>
    </citation>
    <scope>NUCLEOTIDE SEQUENCE [LARGE SCALE GENOMIC DNA]</scope>
    <source>
        <strain evidence="5">JA-25</strain>
    </source>
</reference>
<keyword evidence="2" id="KW-0732">Signal</keyword>
<gene>
    <name evidence="4" type="ORF">F7231_13410</name>
</gene>
<reference evidence="5" key="2">
    <citation type="submission" date="2023-07" db="EMBL/GenBank/DDBJ databases">
        <authorList>
            <person name="Jung D.-H."/>
        </authorList>
    </citation>
    <scope>NUCLEOTIDE SEQUENCE [LARGE SCALE GENOMIC DNA]</scope>
    <source>
        <strain evidence="5">JA-25</strain>
    </source>
</reference>
<dbReference type="RefSeq" id="WP_166692251.1">
    <property type="nucleotide sequence ID" value="NZ_WAEL01000004.1"/>
</dbReference>
<accession>A0ABX0QJZ9</accession>
<dbReference type="Gene3D" id="2.60.120.200">
    <property type="match status" value="1"/>
</dbReference>
<comment type="caution">
    <text evidence="4">The sequence shown here is derived from an EMBL/GenBank/DDBJ whole genome shotgun (WGS) entry which is preliminary data.</text>
</comment>
<dbReference type="Proteomes" id="UP000606008">
    <property type="component" value="Unassembled WGS sequence"/>
</dbReference>
<dbReference type="CDD" id="cd08023">
    <property type="entry name" value="GH16_laminarinase_like"/>
    <property type="match status" value="1"/>
</dbReference>
<dbReference type="InterPro" id="IPR000757">
    <property type="entry name" value="Beta-glucanase-like"/>
</dbReference>
<dbReference type="PANTHER" id="PTHR10963">
    <property type="entry name" value="GLYCOSYL HYDROLASE-RELATED"/>
    <property type="match status" value="1"/>
</dbReference>
<dbReference type="InterPro" id="IPR013320">
    <property type="entry name" value="ConA-like_dom_sf"/>
</dbReference>
<comment type="similarity">
    <text evidence="1">Belongs to the glycosyl hydrolase 16 family.</text>
</comment>
<evidence type="ECO:0000313" key="4">
    <source>
        <dbReference type="EMBL" id="NID11173.1"/>
    </source>
</evidence>
<evidence type="ECO:0000256" key="1">
    <source>
        <dbReference type="ARBA" id="ARBA00006865"/>
    </source>
</evidence>
<dbReference type="GO" id="GO:0016787">
    <property type="term" value="F:hydrolase activity"/>
    <property type="evidence" value="ECO:0007669"/>
    <property type="project" value="UniProtKB-KW"/>
</dbReference>
<organism evidence="4 5">
    <name type="scientific">Fibrivirga algicola</name>
    <dbReference type="NCBI Taxonomy" id="2950420"/>
    <lineage>
        <taxon>Bacteria</taxon>
        <taxon>Pseudomonadati</taxon>
        <taxon>Bacteroidota</taxon>
        <taxon>Cytophagia</taxon>
        <taxon>Cytophagales</taxon>
        <taxon>Spirosomataceae</taxon>
        <taxon>Fibrivirga</taxon>
    </lineage>
</organism>
<sequence length="275" mass="31309">MKFLLSVTAMAMLIATHANPFYTDQPDRLADETPSKRKLVWADEFDKAGLPDPKKWGYDVGGNGWGNNELQYYTKERKENARVENGNLIIEAHKEAFQGRNYTSARLLTQHTTKWTYGRIEVKAKIPGGVGTWPAIWMLGENISSAGWPLCGEIDIMEHVGYDEGVFHGTLHTSAYNHNKGTQKEGKTTIANATSAFHVYAIDWTSDQIDFYIDDQKYYTVKAQEVGTTQQQWPFRQPFFLILNLAVGGNWGGKMGVDEAIWPRRMEVDYVRIYQ</sequence>